<dbReference type="AlphaFoldDB" id="A0A971CY61"/>
<dbReference type="EMBL" id="JAAXZR010000006">
    <property type="protein sequence ID" value="NLT78927.1"/>
    <property type="molecule type" value="Genomic_DNA"/>
</dbReference>
<feature type="compositionally biased region" description="Low complexity" evidence="2">
    <location>
        <begin position="120"/>
        <end position="144"/>
    </location>
</feature>
<evidence type="ECO:0000313" key="5">
    <source>
        <dbReference type="EMBL" id="NLT78927.1"/>
    </source>
</evidence>
<organism evidence="5 6">
    <name type="scientific">Bifidobacterium crudilactis</name>
    <dbReference type="NCBI Taxonomy" id="327277"/>
    <lineage>
        <taxon>Bacteria</taxon>
        <taxon>Bacillati</taxon>
        <taxon>Actinomycetota</taxon>
        <taxon>Actinomycetes</taxon>
        <taxon>Bifidobacteriales</taxon>
        <taxon>Bifidobacteriaceae</taxon>
        <taxon>Bifidobacterium</taxon>
    </lineage>
</organism>
<name>A0A971CY61_9BIFI</name>
<keyword evidence="3" id="KW-0472">Membrane</keyword>
<evidence type="ECO:0000256" key="3">
    <source>
        <dbReference type="SAM" id="Phobius"/>
    </source>
</evidence>
<evidence type="ECO:0000259" key="4">
    <source>
        <dbReference type="Pfam" id="PF16729"/>
    </source>
</evidence>
<evidence type="ECO:0000313" key="6">
    <source>
        <dbReference type="Proteomes" id="UP000767327"/>
    </source>
</evidence>
<feature type="domain" description="DUF5067" evidence="4">
    <location>
        <begin position="327"/>
        <end position="425"/>
    </location>
</feature>
<dbReference type="Pfam" id="PF16729">
    <property type="entry name" value="DUF5067"/>
    <property type="match status" value="1"/>
</dbReference>
<proteinExistence type="predicted"/>
<feature type="region of interest" description="Disordered" evidence="2">
    <location>
        <begin position="168"/>
        <end position="189"/>
    </location>
</feature>
<comment type="caution">
    <text evidence="5">The sequence shown here is derived from an EMBL/GenBank/DDBJ whole genome shotgun (WGS) entry which is preliminary data.</text>
</comment>
<dbReference type="InterPro" id="IPR029050">
    <property type="entry name" value="Immunoprotect_excell_Ig-like"/>
</dbReference>
<feature type="transmembrane region" description="Helical" evidence="3">
    <location>
        <begin position="197"/>
        <end position="217"/>
    </location>
</feature>
<feature type="transmembrane region" description="Helical" evidence="3">
    <location>
        <begin position="254"/>
        <end position="278"/>
    </location>
</feature>
<protein>
    <submittedName>
        <fullName evidence="5">DUF5067 domain-containing protein</fullName>
    </submittedName>
</protein>
<reference evidence="5" key="2">
    <citation type="submission" date="2020-01" db="EMBL/GenBank/DDBJ databases">
        <authorList>
            <person name="Campanaro S."/>
        </authorList>
    </citation>
    <scope>NUCLEOTIDE SEQUENCE</scope>
    <source>
        <strain evidence="5">AS01afH2WH_6</strain>
    </source>
</reference>
<feature type="transmembrane region" description="Helical" evidence="3">
    <location>
        <begin position="223"/>
        <end position="242"/>
    </location>
</feature>
<keyword evidence="3" id="KW-1133">Transmembrane helix</keyword>
<feature type="compositionally biased region" description="Low complexity" evidence="2">
    <location>
        <begin position="168"/>
        <end position="182"/>
    </location>
</feature>
<keyword evidence="1" id="KW-0732">Signal</keyword>
<sequence>MGETNNPYGSVPPEDADEHSEDTGTNSSKAEQEKKSVWSDGFEQDSTYSSGSSTAQEPRFGSDTQDDSGQAQRPWQTSENQQGGSYDSGQANAYQQPQSYANNGVRQPDDQQQNTGQYGGAAQSGASQPGAQQPSGQFNGAYGGNTNAGNAYGAAPQGSFQQSSFQQGAYQNNGNLGPQGPNAPMTHPYAIPAGRSGAPLSALAVSGLVVGIVSLVLCWLLSLLNVLVFVGLGLSIAGIVATGPTKGKRGRGMAIAGTVVSAVALVLSIVFGTLYVGAFSTGFSEALKSHSTDGSYSYSYSFGSDSGKTVNSDAKIVGFDSGQTAVLNIGDTYLGTTDDGENVVAVVYKIKNTGKAKISFLDVVMDVAKQNGKELEVNYSADNIADGSIADKVEDYDDIAPGQEVEVVRAYTLTDTTKTVSLTATGWGSHDSETLATDVTLK</sequence>
<dbReference type="InterPro" id="IPR031989">
    <property type="entry name" value="DUF5067"/>
</dbReference>
<keyword evidence="3" id="KW-0812">Transmembrane</keyword>
<dbReference type="Proteomes" id="UP000767327">
    <property type="component" value="Unassembled WGS sequence"/>
</dbReference>
<reference evidence="5" key="1">
    <citation type="journal article" date="2020" name="Biotechnol. Biofuels">
        <title>New insights from the biogas microbiome by comprehensive genome-resolved metagenomics of nearly 1600 species originating from multiple anaerobic digesters.</title>
        <authorList>
            <person name="Campanaro S."/>
            <person name="Treu L."/>
            <person name="Rodriguez-R L.M."/>
            <person name="Kovalovszki A."/>
            <person name="Ziels R.M."/>
            <person name="Maus I."/>
            <person name="Zhu X."/>
            <person name="Kougias P.G."/>
            <person name="Basile A."/>
            <person name="Luo G."/>
            <person name="Schluter A."/>
            <person name="Konstantinidis K.T."/>
            <person name="Angelidaki I."/>
        </authorList>
    </citation>
    <scope>NUCLEOTIDE SEQUENCE</scope>
    <source>
        <strain evidence="5">AS01afH2WH_6</strain>
    </source>
</reference>
<dbReference type="Gene3D" id="2.60.40.1240">
    <property type="match status" value="1"/>
</dbReference>
<feature type="region of interest" description="Disordered" evidence="2">
    <location>
        <begin position="1"/>
        <end position="144"/>
    </location>
</feature>
<gene>
    <name evidence="5" type="ORF">GXW98_01390</name>
</gene>
<evidence type="ECO:0000256" key="1">
    <source>
        <dbReference type="ARBA" id="ARBA00022729"/>
    </source>
</evidence>
<accession>A0A971CY61</accession>
<feature type="compositionally biased region" description="Polar residues" evidence="2">
    <location>
        <begin position="44"/>
        <end position="56"/>
    </location>
</feature>
<feature type="compositionally biased region" description="Polar residues" evidence="2">
    <location>
        <begin position="67"/>
        <end position="115"/>
    </location>
</feature>
<dbReference type="RefSeq" id="WP_273172363.1">
    <property type="nucleotide sequence ID" value="NZ_JAAXZR010000006.1"/>
</dbReference>
<evidence type="ECO:0000256" key="2">
    <source>
        <dbReference type="SAM" id="MobiDB-lite"/>
    </source>
</evidence>